<name>A0A375HAM1_9BURK</name>
<proteinExistence type="predicted"/>
<sequence>MTLALNVAGVVTERIPLSDLAVATVNH</sequence>
<gene>
    <name evidence="1" type="ORF">CBM2607_12423</name>
</gene>
<reference evidence="1 2" key="1">
    <citation type="submission" date="2018-01" db="EMBL/GenBank/DDBJ databases">
        <authorList>
            <person name="Clerissi C."/>
        </authorList>
    </citation>
    <scope>NUCLEOTIDE SEQUENCE [LARGE SCALE GENOMIC DNA]</scope>
    <source>
        <strain evidence="1">Cupriavidus taiwanensis STM 6160</strain>
    </source>
</reference>
<dbReference type="AlphaFoldDB" id="A0A375HAM1"/>
<organism evidence="1 2">
    <name type="scientific">Cupriavidus neocaledonicus</name>
    <dbReference type="NCBI Taxonomy" id="1040979"/>
    <lineage>
        <taxon>Bacteria</taxon>
        <taxon>Pseudomonadati</taxon>
        <taxon>Pseudomonadota</taxon>
        <taxon>Betaproteobacteria</taxon>
        <taxon>Burkholderiales</taxon>
        <taxon>Burkholderiaceae</taxon>
        <taxon>Cupriavidus</taxon>
    </lineage>
</organism>
<protein>
    <submittedName>
        <fullName evidence="1">Uncharacterized protein</fullName>
    </submittedName>
</protein>
<evidence type="ECO:0000313" key="1">
    <source>
        <dbReference type="EMBL" id="SPD47483.1"/>
    </source>
</evidence>
<dbReference type="EMBL" id="LT984806">
    <property type="protein sequence ID" value="SPD47483.1"/>
    <property type="molecule type" value="Genomic_DNA"/>
</dbReference>
<accession>A0A375HAM1</accession>
<dbReference type="Proteomes" id="UP000255168">
    <property type="component" value="Chromosome I"/>
</dbReference>
<evidence type="ECO:0000313" key="2">
    <source>
        <dbReference type="Proteomes" id="UP000255168"/>
    </source>
</evidence>